<gene>
    <name evidence="2" type="ORF">AVEN_37186_1</name>
    <name evidence="3" type="ORF">AVEN_40895_1</name>
</gene>
<dbReference type="Proteomes" id="UP000499080">
    <property type="component" value="Unassembled WGS sequence"/>
</dbReference>
<reference evidence="3 4" key="1">
    <citation type="journal article" date="2019" name="Sci. Rep.">
        <title>Orb-weaving spider Araneus ventricosus genome elucidates the spidroin gene catalogue.</title>
        <authorList>
            <person name="Kono N."/>
            <person name="Nakamura H."/>
            <person name="Ohtoshi R."/>
            <person name="Moran D.A.P."/>
            <person name="Shinohara A."/>
            <person name="Yoshida Y."/>
            <person name="Fujiwara M."/>
            <person name="Mori M."/>
            <person name="Tomita M."/>
            <person name="Arakawa K."/>
        </authorList>
    </citation>
    <scope>NUCLEOTIDE SEQUENCE [LARGE SCALE GENOMIC DNA]</scope>
</reference>
<protein>
    <submittedName>
        <fullName evidence="3">Uncharacterized protein</fullName>
    </submittedName>
</protein>
<organism evidence="3 4">
    <name type="scientific">Araneus ventricosus</name>
    <name type="common">Orbweaver spider</name>
    <name type="synonym">Epeira ventricosa</name>
    <dbReference type="NCBI Taxonomy" id="182803"/>
    <lineage>
        <taxon>Eukaryota</taxon>
        <taxon>Metazoa</taxon>
        <taxon>Ecdysozoa</taxon>
        <taxon>Arthropoda</taxon>
        <taxon>Chelicerata</taxon>
        <taxon>Arachnida</taxon>
        <taxon>Araneae</taxon>
        <taxon>Araneomorphae</taxon>
        <taxon>Entelegynae</taxon>
        <taxon>Araneoidea</taxon>
        <taxon>Araneidae</taxon>
        <taxon>Araneus</taxon>
    </lineage>
</organism>
<dbReference type="AlphaFoldDB" id="A0A4Y2MDK4"/>
<evidence type="ECO:0000313" key="4">
    <source>
        <dbReference type="Proteomes" id="UP000499080"/>
    </source>
</evidence>
<dbReference type="EMBL" id="BGPR01007212">
    <property type="protein sequence ID" value="GBN25191.1"/>
    <property type="molecule type" value="Genomic_DNA"/>
</dbReference>
<evidence type="ECO:0000313" key="3">
    <source>
        <dbReference type="EMBL" id="GBN25191.1"/>
    </source>
</evidence>
<dbReference type="EMBL" id="BGPR01007184">
    <property type="protein sequence ID" value="GBN24956.1"/>
    <property type="molecule type" value="Genomic_DNA"/>
</dbReference>
<accession>A0A4Y2MDK4</accession>
<comment type="caution">
    <text evidence="3">The sequence shown here is derived from an EMBL/GenBank/DDBJ whole genome shotgun (WGS) entry which is preliminary data.</text>
</comment>
<evidence type="ECO:0000256" key="1">
    <source>
        <dbReference type="SAM" id="MobiDB-lite"/>
    </source>
</evidence>
<feature type="region of interest" description="Disordered" evidence="1">
    <location>
        <begin position="52"/>
        <end position="86"/>
    </location>
</feature>
<sequence>MPWWLGVRVSASRPSGSPYSTRYLFVHKHGQHSSAGMALKFERGIPAQVLPSLSDHGSKLRDSTQNTPNVSSKWNFNLTKSNQIAD</sequence>
<evidence type="ECO:0000313" key="2">
    <source>
        <dbReference type="EMBL" id="GBN24956.1"/>
    </source>
</evidence>
<keyword evidence="4" id="KW-1185">Reference proteome</keyword>
<feature type="compositionally biased region" description="Polar residues" evidence="1">
    <location>
        <begin position="63"/>
        <end position="86"/>
    </location>
</feature>
<name>A0A4Y2MDK4_ARAVE</name>
<proteinExistence type="predicted"/>